<accession>A0A545UZG8</accession>
<keyword evidence="2" id="KW-0732">Signal</keyword>
<evidence type="ECO:0000313" key="4">
    <source>
        <dbReference type="Proteomes" id="UP000315783"/>
    </source>
</evidence>
<evidence type="ECO:0000256" key="1">
    <source>
        <dbReference type="SAM" id="MobiDB-lite"/>
    </source>
</evidence>
<gene>
    <name evidence="3" type="ORF">IF1G_06868</name>
</gene>
<reference evidence="3 4" key="1">
    <citation type="journal article" date="2019" name="Appl. Microbiol. Biotechnol.">
        <title>Genome sequence of Isaria javanica and comparative genome analysis insights into family S53 peptidase evolution in fungal entomopathogens.</title>
        <authorList>
            <person name="Lin R."/>
            <person name="Zhang X."/>
            <person name="Xin B."/>
            <person name="Zou M."/>
            <person name="Gao Y."/>
            <person name="Qin F."/>
            <person name="Hu Q."/>
            <person name="Xie B."/>
            <person name="Cheng X."/>
        </authorList>
    </citation>
    <scope>NUCLEOTIDE SEQUENCE [LARGE SCALE GENOMIC DNA]</scope>
    <source>
        <strain evidence="3 4">IJ1G</strain>
    </source>
</reference>
<proteinExistence type="predicted"/>
<dbReference type="AlphaFoldDB" id="A0A545UZG8"/>
<protein>
    <submittedName>
        <fullName evidence="3">Uncharacterized protein</fullName>
    </submittedName>
</protein>
<dbReference type="Proteomes" id="UP000315783">
    <property type="component" value="Unassembled WGS sequence"/>
</dbReference>
<dbReference type="EMBL" id="SPUK01000009">
    <property type="protein sequence ID" value="TQV94857.1"/>
    <property type="molecule type" value="Genomic_DNA"/>
</dbReference>
<keyword evidence="4" id="KW-1185">Reference proteome</keyword>
<feature type="region of interest" description="Disordered" evidence="1">
    <location>
        <begin position="82"/>
        <end position="102"/>
    </location>
</feature>
<sequence>MKANFLVAVALSSVVFAAPEVYAGVEKDFLKDLTRLQYSNNLPIAEAIANIERREAVWPIKDNRNLHYNTNSRMPIAMAMPEQHAATADRREASDPIKDNRNLHYNVNNKMPIVSNN</sequence>
<feature type="compositionally biased region" description="Basic and acidic residues" evidence="1">
    <location>
        <begin position="87"/>
        <end position="102"/>
    </location>
</feature>
<feature type="signal peptide" evidence="2">
    <location>
        <begin position="1"/>
        <end position="17"/>
    </location>
</feature>
<name>A0A545UZG8_9HYPO</name>
<evidence type="ECO:0000313" key="3">
    <source>
        <dbReference type="EMBL" id="TQV94857.1"/>
    </source>
</evidence>
<feature type="chain" id="PRO_5022168358" evidence="2">
    <location>
        <begin position="18"/>
        <end position="117"/>
    </location>
</feature>
<evidence type="ECO:0000256" key="2">
    <source>
        <dbReference type="SAM" id="SignalP"/>
    </source>
</evidence>
<dbReference type="OrthoDB" id="4867982at2759"/>
<organism evidence="3 4">
    <name type="scientific">Cordyceps javanica</name>
    <dbReference type="NCBI Taxonomy" id="43265"/>
    <lineage>
        <taxon>Eukaryota</taxon>
        <taxon>Fungi</taxon>
        <taxon>Dikarya</taxon>
        <taxon>Ascomycota</taxon>
        <taxon>Pezizomycotina</taxon>
        <taxon>Sordariomycetes</taxon>
        <taxon>Hypocreomycetidae</taxon>
        <taxon>Hypocreales</taxon>
        <taxon>Cordycipitaceae</taxon>
        <taxon>Cordyceps</taxon>
    </lineage>
</organism>
<comment type="caution">
    <text evidence="3">The sequence shown here is derived from an EMBL/GenBank/DDBJ whole genome shotgun (WGS) entry which is preliminary data.</text>
</comment>